<keyword evidence="13" id="KW-1185">Reference proteome</keyword>
<gene>
    <name evidence="7" type="primary">era</name>
    <name evidence="12" type="ORF">DENIS_3985</name>
</gene>
<dbReference type="InterPro" id="IPR009019">
    <property type="entry name" value="KH_sf_prok-type"/>
</dbReference>
<dbReference type="GO" id="GO:0005525">
    <property type="term" value="F:GTP binding"/>
    <property type="evidence" value="ECO:0007669"/>
    <property type="project" value="UniProtKB-UniRule"/>
</dbReference>
<dbReference type="PROSITE" id="PS50823">
    <property type="entry name" value="KH_TYPE_2"/>
    <property type="match status" value="1"/>
</dbReference>
<comment type="similarity">
    <text evidence="1 7 8 9">Belongs to the TRAFAC class TrmE-Era-EngA-EngB-Septin-like GTPase superfamily. Era GTPase family.</text>
</comment>
<organism evidence="12 13">
    <name type="scientific">Desulfonema ishimotonii</name>
    <dbReference type="NCBI Taxonomy" id="45657"/>
    <lineage>
        <taxon>Bacteria</taxon>
        <taxon>Pseudomonadati</taxon>
        <taxon>Thermodesulfobacteriota</taxon>
        <taxon>Desulfobacteria</taxon>
        <taxon>Desulfobacterales</taxon>
        <taxon>Desulfococcaceae</taxon>
        <taxon>Desulfonema</taxon>
    </lineage>
</organism>
<dbReference type="AlphaFoldDB" id="A0A401G1B4"/>
<comment type="caution">
    <text evidence="12">The sequence shown here is derived from an EMBL/GenBank/DDBJ whole genome shotgun (WGS) entry which is preliminary data.</text>
</comment>
<comment type="function">
    <text evidence="7">An essential GTPase that binds both GDP and GTP, with rapid nucleotide exchange. Plays a role in 16S rRNA processing and 30S ribosomal subunit biogenesis and possibly also in cell cycle regulation and energy metabolism.</text>
</comment>
<dbReference type="CDD" id="cd04163">
    <property type="entry name" value="Era"/>
    <property type="match status" value="1"/>
</dbReference>
<evidence type="ECO:0000313" key="12">
    <source>
        <dbReference type="EMBL" id="GBC62996.1"/>
    </source>
</evidence>
<dbReference type="GO" id="GO:0043024">
    <property type="term" value="F:ribosomal small subunit binding"/>
    <property type="evidence" value="ECO:0007669"/>
    <property type="project" value="TreeGrafter"/>
</dbReference>
<dbReference type="InterPro" id="IPR027417">
    <property type="entry name" value="P-loop_NTPase"/>
</dbReference>
<feature type="domain" description="KH type-2" evidence="10">
    <location>
        <begin position="210"/>
        <end position="286"/>
    </location>
</feature>
<comment type="subunit">
    <text evidence="7">Monomer.</text>
</comment>
<feature type="binding site" evidence="7">
    <location>
        <begin position="20"/>
        <end position="27"/>
    </location>
    <ligand>
        <name>GTP</name>
        <dbReference type="ChEBI" id="CHEBI:37565"/>
    </ligand>
</feature>
<dbReference type="PROSITE" id="PS51713">
    <property type="entry name" value="G_ERA"/>
    <property type="match status" value="1"/>
</dbReference>
<keyword evidence="7" id="KW-0963">Cytoplasm</keyword>
<keyword evidence="5 7" id="KW-0694">RNA-binding</keyword>
<evidence type="ECO:0000256" key="9">
    <source>
        <dbReference type="RuleBase" id="RU003761"/>
    </source>
</evidence>
<dbReference type="Gene3D" id="3.30.300.20">
    <property type="match status" value="1"/>
</dbReference>
<evidence type="ECO:0000256" key="4">
    <source>
        <dbReference type="ARBA" id="ARBA00022741"/>
    </source>
</evidence>
<dbReference type="Pfam" id="PF01926">
    <property type="entry name" value="MMR_HSR1"/>
    <property type="match status" value="1"/>
</dbReference>
<dbReference type="Pfam" id="PF07650">
    <property type="entry name" value="KH_2"/>
    <property type="match status" value="1"/>
</dbReference>
<dbReference type="SUPFAM" id="SSF54814">
    <property type="entry name" value="Prokaryotic type KH domain (KH-domain type II)"/>
    <property type="match status" value="1"/>
</dbReference>
<keyword evidence="6 7" id="KW-0342">GTP-binding</keyword>
<dbReference type="InterPro" id="IPR006073">
    <property type="entry name" value="GTP-bd"/>
</dbReference>
<dbReference type="CDD" id="cd22534">
    <property type="entry name" value="KH-II_Era"/>
    <property type="match status" value="1"/>
</dbReference>
<dbReference type="SUPFAM" id="SSF52540">
    <property type="entry name" value="P-loop containing nucleoside triphosphate hydrolases"/>
    <property type="match status" value="1"/>
</dbReference>
<dbReference type="InterPro" id="IPR030388">
    <property type="entry name" value="G_ERA_dom"/>
</dbReference>
<protein>
    <recommendedName>
        <fullName evidence="2 7">GTPase Era</fullName>
    </recommendedName>
</protein>
<keyword evidence="4 7" id="KW-0547">Nucleotide-binding</keyword>
<dbReference type="InterPro" id="IPR005225">
    <property type="entry name" value="Small_GTP-bd"/>
</dbReference>
<dbReference type="GO" id="GO:0005829">
    <property type="term" value="C:cytosol"/>
    <property type="evidence" value="ECO:0007669"/>
    <property type="project" value="TreeGrafter"/>
</dbReference>
<evidence type="ECO:0000259" key="10">
    <source>
        <dbReference type="PROSITE" id="PS50823"/>
    </source>
</evidence>
<evidence type="ECO:0000259" key="11">
    <source>
        <dbReference type="PROSITE" id="PS51713"/>
    </source>
</evidence>
<dbReference type="FunFam" id="3.30.300.20:FF:000003">
    <property type="entry name" value="GTPase Era"/>
    <property type="match status" value="1"/>
</dbReference>
<feature type="region of interest" description="G3" evidence="8">
    <location>
        <begin position="67"/>
        <end position="70"/>
    </location>
</feature>
<dbReference type="OrthoDB" id="9805918at2"/>
<dbReference type="PRINTS" id="PR00326">
    <property type="entry name" value="GTP1OBG"/>
</dbReference>
<keyword evidence="7" id="KW-0699">rRNA-binding</keyword>
<evidence type="ECO:0000256" key="7">
    <source>
        <dbReference type="HAMAP-Rule" id="MF_00367"/>
    </source>
</evidence>
<feature type="binding site" evidence="7">
    <location>
        <begin position="67"/>
        <end position="71"/>
    </location>
    <ligand>
        <name>GTP</name>
        <dbReference type="ChEBI" id="CHEBI:37565"/>
    </ligand>
</feature>
<keyword evidence="7" id="KW-1003">Cell membrane</keyword>
<dbReference type="PANTHER" id="PTHR42698">
    <property type="entry name" value="GTPASE ERA"/>
    <property type="match status" value="1"/>
</dbReference>
<dbReference type="PANTHER" id="PTHR42698:SF1">
    <property type="entry name" value="GTPASE ERA, MITOCHONDRIAL"/>
    <property type="match status" value="1"/>
</dbReference>
<name>A0A401G1B4_9BACT</name>
<dbReference type="GO" id="GO:0000028">
    <property type="term" value="P:ribosomal small subunit assembly"/>
    <property type="evidence" value="ECO:0007669"/>
    <property type="project" value="TreeGrafter"/>
</dbReference>
<keyword evidence="3 7" id="KW-0690">Ribosome biogenesis</keyword>
<dbReference type="InterPro" id="IPR015946">
    <property type="entry name" value="KH_dom-like_a/b"/>
</dbReference>
<proteinExistence type="inferred from homology"/>
<feature type="region of interest" description="G4" evidence="8">
    <location>
        <begin position="129"/>
        <end position="132"/>
    </location>
</feature>
<dbReference type="EMBL" id="BEXT01000001">
    <property type="protein sequence ID" value="GBC62996.1"/>
    <property type="molecule type" value="Genomic_DNA"/>
</dbReference>
<sequence>MQHTDNRFAGFHSGFVMLAGAPNVGKSTLLNRMLGEKISITSRKAQTTRNRVLGVVHRPNAQLVFLDTPGIHQSEKMFNVRIVDVALSAIGDADVIVFIVDLTCPDPESEQIVVEKLRSRNRPVILALNKTDQVKGDVVLAAIDRWRTAYPFHAVVPISAKHGDQVDMLLDEMESVLPEGPPYFPEDAITDMPERFIVAEMIREKVFRLTGQEIPYAAAVTIDAFEEAETLVTIHAAIHLERDSQKGIVIGKGAAKLKQIGEAARKDIERMLGSKVFLKLFVRVQKNWSKDTKALRKLGY</sequence>
<evidence type="ECO:0000256" key="2">
    <source>
        <dbReference type="ARBA" id="ARBA00020484"/>
    </source>
</evidence>
<evidence type="ECO:0000256" key="6">
    <source>
        <dbReference type="ARBA" id="ARBA00023134"/>
    </source>
</evidence>
<accession>A0A401G1B4</accession>
<dbReference type="RefSeq" id="WP_124330118.1">
    <property type="nucleotide sequence ID" value="NZ_BEXT01000001.1"/>
</dbReference>
<dbReference type="Gene3D" id="3.40.50.300">
    <property type="entry name" value="P-loop containing nucleotide triphosphate hydrolases"/>
    <property type="match status" value="1"/>
</dbReference>
<feature type="region of interest" description="G5" evidence="8">
    <location>
        <begin position="158"/>
        <end position="160"/>
    </location>
</feature>
<dbReference type="Proteomes" id="UP000288096">
    <property type="component" value="Unassembled WGS sequence"/>
</dbReference>
<feature type="domain" description="Era-type G" evidence="11">
    <location>
        <begin position="12"/>
        <end position="179"/>
    </location>
</feature>
<dbReference type="InterPro" id="IPR004044">
    <property type="entry name" value="KH_dom_type_2"/>
</dbReference>
<reference evidence="13" key="1">
    <citation type="submission" date="2017-11" db="EMBL/GenBank/DDBJ databases">
        <authorList>
            <person name="Watanabe M."/>
            <person name="Kojima H."/>
        </authorList>
    </citation>
    <scope>NUCLEOTIDE SEQUENCE [LARGE SCALE GENOMIC DNA]</scope>
    <source>
        <strain evidence="13">Tokyo 01</strain>
    </source>
</reference>
<reference evidence="13" key="2">
    <citation type="submission" date="2019-01" db="EMBL/GenBank/DDBJ databases">
        <title>Genome sequence of Desulfonema ishimotonii strain Tokyo 01.</title>
        <authorList>
            <person name="Fukui M."/>
        </authorList>
    </citation>
    <scope>NUCLEOTIDE SEQUENCE [LARGE SCALE GENOMIC DNA]</scope>
    <source>
        <strain evidence="13">Tokyo 01</strain>
    </source>
</reference>
<feature type="binding site" evidence="7">
    <location>
        <begin position="129"/>
        <end position="132"/>
    </location>
    <ligand>
        <name>GTP</name>
        <dbReference type="ChEBI" id="CHEBI:37565"/>
    </ligand>
</feature>
<evidence type="ECO:0000256" key="8">
    <source>
        <dbReference type="PROSITE-ProRule" id="PRU01050"/>
    </source>
</evidence>
<dbReference type="NCBIfam" id="NF000908">
    <property type="entry name" value="PRK00089.1"/>
    <property type="match status" value="1"/>
</dbReference>
<dbReference type="HAMAP" id="MF_00367">
    <property type="entry name" value="GTPase_Era"/>
    <property type="match status" value="1"/>
</dbReference>
<comment type="subcellular location">
    <subcellularLocation>
        <location evidence="7">Cytoplasm</location>
    </subcellularLocation>
    <subcellularLocation>
        <location evidence="7">Cell membrane</location>
        <topology evidence="7">Peripheral membrane protein</topology>
    </subcellularLocation>
</comment>
<keyword evidence="7" id="KW-0472">Membrane</keyword>
<evidence type="ECO:0000256" key="5">
    <source>
        <dbReference type="ARBA" id="ARBA00022884"/>
    </source>
</evidence>
<dbReference type="NCBIfam" id="TIGR00231">
    <property type="entry name" value="small_GTP"/>
    <property type="match status" value="1"/>
</dbReference>
<evidence type="ECO:0000256" key="1">
    <source>
        <dbReference type="ARBA" id="ARBA00007921"/>
    </source>
</evidence>
<feature type="region of interest" description="G1" evidence="8">
    <location>
        <begin position="20"/>
        <end position="27"/>
    </location>
</feature>
<dbReference type="GO" id="GO:0005886">
    <property type="term" value="C:plasma membrane"/>
    <property type="evidence" value="ECO:0007669"/>
    <property type="project" value="UniProtKB-SubCell"/>
</dbReference>
<feature type="region of interest" description="G2" evidence="8">
    <location>
        <begin position="46"/>
        <end position="50"/>
    </location>
</feature>
<dbReference type="GO" id="GO:0003924">
    <property type="term" value="F:GTPase activity"/>
    <property type="evidence" value="ECO:0007669"/>
    <property type="project" value="UniProtKB-UniRule"/>
</dbReference>
<evidence type="ECO:0000256" key="3">
    <source>
        <dbReference type="ARBA" id="ARBA00022517"/>
    </source>
</evidence>
<dbReference type="NCBIfam" id="TIGR00436">
    <property type="entry name" value="era"/>
    <property type="match status" value="1"/>
</dbReference>
<dbReference type="GO" id="GO:0070181">
    <property type="term" value="F:small ribosomal subunit rRNA binding"/>
    <property type="evidence" value="ECO:0007669"/>
    <property type="project" value="UniProtKB-UniRule"/>
</dbReference>
<evidence type="ECO:0000313" key="13">
    <source>
        <dbReference type="Proteomes" id="UP000288096"/>
    </source>
</evidence>
<dbReference type="InterPro" id="IPR005662">
    <property type="entry name" value="GTPase_Era-like"/>
</dbReference>